<dbReference type="EMBL" id="JAODUO010000564">
    <property type="protein sequence ID" value="KAK2178070.1"/>
    <property type="molecule type" value="Genomic_DNA"/>
</dbReference>
<comment type="caution">
    <text evidence="2">The sequence shown here is derived from an EMBL/GenBank/DDBJ whole genome shotgun (WGS) entry which is preliminary data.</text>
</comment>
<keyword evidence="1" id="KW-0812">Transmembrane</keyword>
<dbReference type="AlphaFoldDB" id="A0AAD9KVF3"/>
<protein>
    <submittedName>
        <fullName evidence="2">Uncharacterized protein</fullName>
    </submittedName>
</protein>
<feature type="transmembrane region" description="Helical" evidence="1">
    <location>
        <begin position="30"/>
        <end position="50"/>
    </location>
</feature>
<accession>A0AAD9KVF3</accession>
<evidence type="ECO:0000313" key="2">
    <source>
        <dbReference type="EMBL" id="KAK2178070.1"/>
    </source>
</evidence>
<proteinExistence type="predicted"/>
<name>A0AAD9KVF3_RIDPI</name>
<reference evidence="2" key="1">
    <citation type="journal article" date="2023" name="Mol. Biol. Evol.">
        <title>Third-Generation Sequencing Reveals the Adaptive Role of the Epigenome in Three Deep-Sea Polychaetes.</title>
        <authorList>
            <person name="Perez M."/>
            <person name="Aroh O."/>
            <person name="Sun Y."/>
            <person name="Lan Y."/>
            <person name="Juniper S.K."/>
            <person name="Young C.R."/>
            <person name="Angers B."/>
            <person name="Qian P.Y."/>
        </authorList>
    </citation>
    <scope>NUCLEOTIDE SEQUENCE</scope>
    <source>
        <strain evidence="2">R07B-5</strain>
    </source>
</reference>
<organism evidence="2 3">
    <name type="scientific">Ridgeia piscesae</name>
    <name type="common">Tubeworm</name>
    <dbReference type="NCBI Taxonomy" id="27915"/>
    <lineage>
        <taxon>Eukaryota</taxon>
        <taxon>Metazoa</taxon>
        <taxon>Spiralia</taxon>
        <taxon>Lophotrochozoa</taxon>
        <taxon>Annelida</taxon>
        <taxon>Polychaeta</taxon>
        <taxon>Sedentaria</taxon>
        <taxon>Canalipalpata</taxon>
        <taxon>Sabellida</taxon>
        <taxon>Siboglinidae</taxon>
        <taxon>Ridgeia</taxon>
    </lineage>
</organism>
<keyword evidence="3" id="KW-1185">Reference proteome</keyword>
<keyword evidence="1" id="KW-0472">Membrane</keyword>
<evidence type="ECO:0000256" key="1">
    <source>
        <dbReference type="SAM" id="Phobius"/>
    </source>
</evidence>
<evidence type="ECO:0000313" key="3">
    <source>
        <dbReference type="Proteomes" id="UP001209878"/>
    </source>
</evidence>
<gene>
    <name evidence="2" type="ORF">NP493_564g03061</name>
</gene>
<keyword evidence="1" id="KW-1133">Transmembrane helix</keyword>
<sequence>MVTIADTVEDNGSTSKRWVLFGSSCPKAEIVFFCQVIVLYTVIVVSIYNLTKTDGNSNLWTTLLSSYLGYPLPNLTLKQHAV</sequence>
<dbReference type="Proteomes" id="UP001209878">
    <property type="component" value="Unassembled WGS sequence"/>
</dbReference>